<dbReference type="PANTHER" id="PTHR10622">
    <property type="entry name" value="HET DOMAIN-CONTAINING PROTEIN"/>
    <property type="match status" value="1"/>
</dbReference>
<dbReference type="InterPro" id="IPR036770">
    <property type="entry name" value="Ankyrin_rpt-contain_sf"/>
</dbReference>
<evidence type="ECO:0000256" key="2">
    <source>
        <dbReference type="PROSITE-ProRule" id="PRU00023"/>
    </source>
</evidence>
<feature type="domain" description="Heterokaryon incompatibility" evidence="4">
    <location>
        <begin position="26"/>
        <end position="127"/>
    </location>
</feature>
<dbReference type="Proteomes" id="UP001303373">
    <property type="component" value="Chromosome 2"/>
</dbReference>
<reference evidence="6 7" key="1">
    <citation type="submission" date="2023-11" db="EMBL/GenBank/DDBJ databases">
        <title>An acidophilic fungus is an integral part of prey digestion in a carnivorous sundew plant.</title>
        <authorList>
            <person name="Tsai I.J."/>
        </authorList>
    </citation>
    <scope>NUCLEOTIDE SEQUENCE [LARGE SCALE GENOMIC DNA]</scope>
    <source>
        <strain evidence="6">169a</strain>
    </source>
</reference>
<dbReference type="InterPro" id="IPR002110">
    <property type="entry name" value="Ankyrin_rpt"/>
</dbReference>
<protein>
    <recommendedName>
        <fullName evidence="8">Heterokaryon incompatibility domain-containing protein</fullName>
    </recommendedName>
</protein>
<feature type="compositionally biased region" description="Acidic residues" evidence="3">
    <location>
        <begin position="1306"/>
        <end position="1325"/>
    </location>
</feature>
<name>A0AAQ3LZ22_9PEZI</name>
<feature type="repeat" description="ANK" evidence="2">
    <location>
        <begin position="1142"/>
        <end position="1174"/>
    </location>
</feature>
<feature type="repeat" description="ANK" evidence="2">
    <location>
        <begin position="1175"/>
        <end position="1207"/>
    </location>
</feature>
<feature type="repeat" description="ANK" evidence="2">
    <location>
        <begin position="997"/>
        <end position="1029"/>
    </location>
</feature>
<dbReference type="InterPro" id="IPR027417">
    <property type="entry name" value="P-loop_NTPase"/>
</dbReference>
<keyword evidence="1" id="KW-0677">Repeat</keyword>
<dbReference type="Gene3D" id="3.40.50.300">
    <property type="entry name" value="P-loop containing nucleotide triphosphate hydrolases"/>
    <property type="match status" value="1"/>
</dbReference>
<dbReference type="PROSITE" id="PS50088">
    <property type="entry name" value="ANK_REPEAT"/>
    <property type="match status" value="3"/>
</dbReference>
<evidence type="ECO:0000313" key="7">
    <source>
        <dbReference type="Proteomes" id="UP001303373"/>
    </source>
</evidence>
<dbReference type="EMBL" id="CP138581">
    <property type="protein sequence ID" value="WPG98464.1"/>
    <property type="molecule type" value="Genomic_DNA"/>
</dbReference>
<dbReference type="Pfam" id="PF12796">
    <property type="entry name" value="Ank_2"/>
    <property type="match status" value="2"/>
</dbReference>
<feature type="domain" description="Nephrocystin 3-like N-terminal" evidence="5">
    <location>
        <begin position="322"/>
        <end position="492"/>
    </location>
</feature>
<dbReference type="PROSITE" id="PS50297">
    <property type="entry name" value="ANK_REP_REGION"/>
    <property type="match status" value="1"/>
</dbReference>
<dbReference type="InterPro" id="IPR010730">
    <property type="entry name" value="HET"/>
</dbReference>
<sequence>MRLLTFDEQGSIIQVQTHHKQAPPPYAILSHTWGKDESEINYEDFVVEDGILKLAKSAKSKDGYAKLKFCGQEAKKDNLLYFWVDTCCICKEPPGNPELSEAIASMYRWYFESKKCYVYLSDVSVNRQDLEANTVDLKELLRRKKWFERGWTLQELLAPPSVEFFSKEWTHISNKVGLSGYIEELTGIPRRALVAKSFSPKDFSIKERMKWVCGRDTTKEEDKVYCLQGIFQVRMVPIYGEGKELALDRLSREVAYMTQFDMHDLKTEFFNSGPNDVCESNLNNVCESRAKIDQKKILDSLRFDQMDARRSTIDSEYRLPKTCAWLLKHQTYIDWTDESKYKDHNGFLWIYGIPGAGKSTLLNYAYAEAKKKKAKNEIVIAFFFNARGEELEKSTTGMYRSLLLQLFTKDLGLQHVLHNFENDWSKPWTLNALYKLFLAVLENLGERKVKCFIDAIDECVEKQAREMVERLPGINEEEPATKNRFNVCFTTRHYPSIDHGHALRLDLEHEVGHGEDLERYIRKCLRASKIPASFKDNIIERVQEKASGVFMWVKLVIEMLNDVICRHPPDLQVLLEETLKEIPGTLSELFYRILTRDQKEGIHEYVLNSSKGLAQLTKSKTPTVQFIHESVNDFLLKDGGLEKVWPEQGKHAFSLGHDKLRQCCQVYLASDLASLLSSFPGPRPEAKSLCYTECSDWLRKRRPSPSLAALAGLRTYLSTKFPFLDYASCCVFHHAEEAATELEQSTFLSSFLLTRWIDISNALEPFAIRRHTQNADLLYLLSEFGCPRLLSTWIRTEPPEYWKHQTERYGYPLIASYANGHENVLRAVWQRLYAIDIIDIVIADQKFVFACEFQTDLTPLLWALMNGHVALARLILISAYKNRNPTTTFRSQSREWQYEGAVKLMSMLNESQSLKADQALKEVVCHDKTMKRSLLYSVRRGNTAVTRLFLDSGMDVNTLYDVRRKRTLLIQAVIFKKYKSAKMLLEYGANIEALDVNEYTPLIYADYEDGYLMIELLLQAGADPNTGSGRPLLSAIKHRNEEIIALLLRFCTKIECQHVRAALLSEDINTLQILLKDEAFPEIFAEDKSSRVCELTIDGHSRNEHIELNRNELHIAANDDETDTIKALLAQRPADIETVDASGGTPLHVATSNNSFNAVRLLSKMGANVNARDGEGRTPVLCAIAANQVASATLLVALGADLTASDNTGYTCLMAAVQHRDYNRHFFYYIMRNCGDVNARTDWKSGGQTALSFAILKGNAQLFTDLMGYCGKYRKGAPGCEGDWDDVDKNDAAEDDVQYSKAAKDSEDEDAEGEMEDDDGEAGQN</sequence>
<accession>A0AAQ3LZ22</accession>
<proteinExistence type="predicted"/>
<keyword evidence="2" id="KW-0040">ANK repeat</keyword>
<evidence type="ECO:0008006" key="8">
    <source>
        <dbReference type="Google" id="ProtNLM"/>
    </source>
</evidence>
<evidence type="ECO:0000259" key="5">
    <source>
        <dbReference type="Pfam" id="PF24883"/>
    </source>
</evidence>
<gene>
    <name evidence="6" type="ORF">R9X50_00125500</name>
</gene>
<evidence type="ECO:0000313" key="6">
    <source>
        <dbReference type="EMBL" id="WPG98464.1"/>
    </source>
</evidence>
<dbReference type="SMART" id="SM00248">
    <property type="entry name" value="ANK"/>
    <property type="match status" value="10"/>
</dbReference>
<evidence type="ECO:0000259" key="4">
    <source>
        <dbReference type="Pfam" id="PF06985"/>
    </source>
</evidence>
<dbReference type="InterPro" id="IPR056884">
    <property type="entry name" value="NPHP3-like_N"/>
</dbReference>
<dbReference type="SUPFAM" id="SSF48403">
    <property type="entry name" value="Ankyrin repeat"/>
    <property type="match status" value="1"/>
</dbReference>
<evidence type="ECO:0000256" key="3">
    <source>
        <dbReference type="SAM" id="MobiDB-lite"/>
    </source>
</evidence>
<feature type="region of interest" description="Disordered" evidence="3">
    <location>
        <begin position="1281"/>
        <end position="1325"/>
    </location>
</feature>
<dbReference type="Pfam" id="PF24883">
    <property type="entry name" value="NPHP3_N"/>
    <property type="match status" value="1"/>
</dbReference>
<dbReference type="PANTHER" id="PTHR10622:SF10">
    <property type="entry name" value="HET DOMAIN-CONTAINING PROTEIN"/>
    <property type="match status" value="1"/>
</dbReference>
<dbReference type="Gene3D" id="1.25.40.20">
    <property type="entry name" value="Ankyrin repeat-containing domain"/>
    <property type="match status" value="2"/>
</dbReference>
<organism evidence="6 7">
    <name type="scientific">Acrodontium crateriforme</name>
    <dbReference type="NCBI Taxonomy" id="150365"/>
    <lineage>
        <taxon>Eukaryota</taxon>
        <taxon>Fungi</taxon>
        <taxon>Dikarya</taxon>
        <taxon>Ascomycota</taxon>
        <taxon>Pezizomycotina</taxon>
        <taxon>Dothideomycetes</taxon>
        <taxon>Dothideomycetidae</taxon>
        <taxon>Mycosphaerellales</taxon>
        <taxon>Teratosphaeriaceae</taxon>
        <taxon>Acrodontium</taxon>
    </lineage>
</organism>
<dbReference type="SUPFAM" id="SSF52540">
    <property type="entry name" value="P-loop containing nucleoside triphosphate hydrolases"/>
    <property type="match status" value="1"/>
</dbReference>
<evidence type="ECO:0000256" key="1">
    <source>
        <dbReference type="ARBA" id="ARBA00022737"/>
    </source>
</evidence>
<dbReference type="Pfam" id="PF06985">
    <property type="entry name" value="HET"/>
    <property type="match status" value="1"/>
</dbReference>
<keyword evidence="7" id="KW-1185">Reference proteome</keyword>